<proteinExistence type="predicted"/>
<evidence type="ECO:0000256" key="1">
    <source>
        <dbReference type="SAM" id="SignalP"/>
    </source>
</evidence>
<dbReference type="EMBL" id="WNKX01000023">
    <property type="protein sequence ID" value="MTW13551.1"/>
    <property type="molecule type" value="Genomic_DNA"/>
</dbReference>
<accession>A0A6L6QN57</accession>
<sequence length="271" mass="29966">MHKAFIFAALAASLAAGAHAENAECGIDMLATYPFPHRPTAEQAAALKDCDADKLYYGIGIHFDYARARHCAFAKDNHDVLMMLYANGLGVPRNYAVAKMAACRADAQEAEIEARLARLARMQTGRDGPSPKIDICDDAVGSQLGARCAAIQAGLADQERIARIDTISTRWRDAEKAALQQLQNRAVEAVRIEEVLNSLQEFESGKLPSFTQEEAASAEREMGQMKIAPEKQRNWLAYRDAWIALGKLRYPSVAPHAWKAYFAKRRKSGRE</sequence>
<evidence type="ECO:0008006" key="4">
    <source>
        <dbReference type="Google" id="ProtNLM"/>
    </source>
</evidence>
<keyword evidence="3" id="KW-1185">Reference proteome</keyword>
<dbReference type="AlphaFoldDB" id="A0A6L6QN57"/>
<evidence type="ECO:0000313" key="3">
    <source>
        <dbReference type="Proteomes" id="UP000472320"/>
    </source>
</evidence>
<protein>
    <recommendedName>
        <fullName evidence="4">DUF1311 domain-containing protein</fullName>
    </recommendedName>
</protein>
<keyword evidence="1" id="KW-0732">Signal</keyword>
<evidence type="ECO:0000313" key="2">
    <source>
        <dbReference type="EMBL" id="MTW13551.1"/>
    </source>
</evidence>
<feature type="signal peptide" evidence="1">
    <location>
        <begin position="1"/>
        <end position="20"/>
    </location>
</feature>
<dbReference type="Proteomes" id="UP000472320">
    <property type="component" value="Unassembled WGS sequence"/>
</dbReference>
<reference evidence="2 3" key="1">
    <citation type="submission" date="2019-11" db="EMBL/GenBank/DDBJ databases">
        <title>Type strains purchased from KCTC, JCM and DSMZ.</title>
        <authorList>
            <person name="Lu H."/>
        </authorList>
    </citation>
    <scope>NUCLEOTIDE SEQUENCE [LARGE SCALE GENOMIC DNA]</scope>
    <source>
        <strain evidence="2 3">JCM 31587</strain>
    </source>
</reference>
<comment type="caution">
    <text evidence="2">The sequence shown here is derived from an EMBL/GenBank/DDBJ whole genome shotgun (WGS) entry which is preliminary data.</text>
</comment>
<dbReference type="OrthoDB" id="7340239at2"/>
<gene>
    <name evidence="2" type="ORF">GM658_23345</name>
</gene>
<dbReference type="RefSeq" id="WP_155456464.1">
    <property type="nucleotide sequence ID" value="NZ_WNKX01000023.1"/>
</dbReference>
<feature type="chain" id="PRO_5026735939" description="DUF1311 domain-containing protein" evidence="1">
    <location>
        <begin position="21"/>
        <end position="271"/>
    </location>
</feature>
<organism evidence="2 3">
    <name type="scientific">Massilia eburnea</name>
    <dbReference type="NCBI Taxonomy" id="1776165"/>
    <lineage>
        <taxon>Bacteria</taxon>
        <taxon>Pseudomonadati</taxon>
        <taxon>Pseudomonadota</taxon>
        <taxon>Betaproteobacteria</taxon>
        <taxon>Burkholderiales</taxon>
        <taxon>Oxalobacteraceae</taxon>
        <taxon>Telluria group</taxon>
        <taxon>Massilia</taxon>
    </lineage>
</organism>
<name>A0A6L6QN57_9BURK</name>